<gene>
    <name evidence="2" type="ORF">SAMN05443432_10478</name>
</gene>
<dbReference type="EMBL" id="FRCB01000004">
    <property type="protein sequence ID" value="SHL99917.1"/>
    <property type="molecule type" value="Genomic_DNA"/>
</dbReference>
<sequence length="251" mass="27207">MTISQTCFRDALFDRAKPVPMGLQDGQGLPAGRRFNVYRNNVAVSLTEALELGFPAVKSLIGKENFRKVSGLFLRQTPPSAPMMMLYGKEFPDFLESFAPLSDIRYLGDVARLEQAQREAYHAADAQALAPGALARLQPDTLAQSRFRLAPAIRLIRSVWPVHDIWRFATMDGAPKPTAQAQDVLVTRPEYDPELLVLPQGGAAFVAAILAGATLTEACEAGEINAEAFDLAAMLGLLLQSGAIIAVEPEV</sequence>
<dbReference type="InterPro" id="IPR044922">
    <property type="entry name" value="DUF2063_N_sf"/>
</dbReference>
<evidence type="ECO:0000259" key="1">
    <source>
        <dbReference type="Pfam" id="PF09836"/>
    </source>
</evidence>
<feature type="domain" description="Putative DNA-binding" evidence="1">
    <location>
        <begin position="5"/>
        <end position="95"/>
    </location>
</feature>
<proteinExistence type="predicted"/>
<evidence type="ECO:0000313" key="3">
    <source>
        <dbReference type="Proteomes" id="UP000322545"/>
    </source>
</evidence>
<evidence type="ECO:0000313" key="2">
    <source>
        <dbReference type="EMBL" id="SHL99917.1"/>
    </source>
</evidence>
<dbReference type="Pfam" id="PF09836">
    <property type="entry name" value="DUF2063"/>
    <property type="match status" value="1"/>
</dbReference>
<keyword evidence="2" id="KW-0238">DNA-binding</keyword>
<dbReference type="InterPro" id="IPR018640">
    <property type="entry name" value="DUF2063"/>
</dbReference>
<dbReference type="GO" id="GO:0003677">
    <property type="term" value="F:DNA binding"/>
    <property type="evidence" value="ECO:0007669"/>
    <property type="project" value="UniProtKB-KW"/>
</dbReference>
<dbReference type="AlphaFoldDB" id="A0A1M7F8C1"/>
<accession>A0A1M7F8C1</accession>
<dbReference type="Proteomes" id="UP000322545">
    <property type="component" value="Unassembled WGS sequence"/>
</dbReference>
<protein>
    <submittedName>
        <fullName evidence="2">DNA-binding domain-containing protein</fullName>
    </submittedName>
</protein>
<organism evidence="2 3">
    <name type="scientific">Roseovarius litoreus</name>
    <dbReference type="NCBI Taxonomy" id="1155722"/>
    <lineage>
        <taxon>Bacteria</taxon>
        <taxon>Pseudomonadati</taxon>
        <taxon>Pseudomonadota</taxon>
        <taxon>Alphaproteobacteria</taxon>
        <taxon>Rhodobacterales</taxon>
        <taxon>Roseobacteraceae</taxon>
        <taxon>Roseovarius</taxon>
    </lineage>
</organism>
<dbReference type="Gene3D" id="1.10.150.690">
    <property type="entry name" value="DUF2063"/>
    <property type="match status" value="1"/>
</dbReference>
<reference evidence="2 3" key="1">
    <citation type="submission" date="2016-11" db="EMBL/GenBank/DDBJ databases">
        <authorList>
            <person name="Varghese N."/>
            <person name="Submissions S."/>
        </authorList>
    </citation>
    <scope>NUCLEOTIDE SEQUENCE [LARGE SCALE GENOMIC DNA]</scope>
    <source>
        <strain evidence="2 3">DSM 28249</strain>
    </source>
</reference>
<keyword evidence="3" id="KW-1185">Reference proteome</keyword>
<name>A0A1M7F8C1_9RHOB</name>
<dbReference type="RefSeq" id="WP_149779278.1">
    <property type="nucleotide sequence ID" value="NZ_FRCB01000004.1"/>
</dbReference>